<evidence type="ECO:0000256" key="17">
    <source>
        <dbReference type="ARBA" id="ARBA00023274"/>
    </source>
</evidence>
<dbReference type="GO" id="GO:1990904">
    <property type="term" value="C:ribonucleoprotein complex"/>
    <property type="evidence" value="ECO:0007669"/>
    <property type="project" value="UniProtKB-KW"/>
</dbReference>
<keyword evidence="17" id="KW-0687">Ribonucleoprotein</keyword>
<comment type="function">
    <text evidence="20">In addition to its role as an aminoacyl-tRNA synthetase, has also cysteine persulfide synthase activity. Produces reactive persulfide species such as cysteine persulfide (CysSSH) from substrate cysteine and mediate direct incorporation of CysSSH into proteins during translations, resulting in protein persulfides and polysulfides. CysSSHs behave as potent antioxidants and cellular protectants.</text>
</comment>
<evidence type="ECO:0000256" key="3">
    <source>
        <dbReference type="ARBA" id="ARBA00005594"/>
    </source>
</evidence>
<accession>A0AAV8W2L6</accession>
<dbReference type="GO" id="GO:0006397">
    <property type="term" value="P:mRNA processing"/>
    <property type="evidence" value="ECO:0007669"/>
    <property type="project" value="UniProtKB-KW"/>
</dbReference>
<dbReference type="PANTHER" id="PTHR10890:SF27">
    <property type="entry name" value="CYSTEINE--TRNA LIGASE, MITOCHONDRIAL-RELATED"/>
    <property type="match status" value="1"/>
</dbReference>
<dbReference type="InterPro" id="IPR047575">
    <property type="entry name" value="Sm"/>
</dbReference>
<evidence type="ECO:0000256" key="8">
    <source>
        <dbReference type="ARBA" id="ARBA00022664"/>
    </source>
</evidence>
<dbReference type="Gene3D" id="1.20.120.1910">
    <property type="entry name" value="Cysteine-tRNA ligase, C-terminal anti-codon recognition domain"/>
    <property type="match status" value="1"/>
</dbReference>
<comment type="catalytic activity">
    <reaction evidence="24">
        <text>S-sulfanyl-L-cysteine + tRNA(Cys) + ATP = (S)-sulfanyl-L-cysteinyl-tRNA(Cys) + AMP + diphosphate</text>
        <dbReference type="Rhea" id="RHEA:78647"/>
        <dbReference type="Rhea" id="RHEA-COMP:9661"/>
        <dbReference type="Rhea" id="RHEA-COMP:19119"/>
        <dbReference type="ChEBI" id="CHEBI:30616"/>
        <dbReference type="ChEBI" id="CHEBI:33019"/>
        <dbReference type="ChEBI" id="CHEBI:58591"/>
        <dbReference type="ChEBI" id="CHEBI:78442"/>
        <dbReference type="ChEBI" id="CHEBI:229520"/>
        <dbReference type="ChEBI" id="CHEBI:456215"/>
    </reaction>
    <physiologicalReaction direction="left-to-right" evidence="24">
        <dbReference type="Rhea" id="RHEA:78648"/>
    </physiologicalReaction>
</comment>
<keyword evidence="14" id="KW-0648">Protein biosynthesis</keyword>
<name>A0AAV8W2L6_9CUCU</name>
<evidence type="ECO:0000256" key="1">
    <source>
        <dbReference type="ARBA" id="ARBA00001947"/>
    </source>
</evidence>
<comment type="catalytic activity">
    <reaction evidence="25">
        <text>tRNA(Cys) + L-cysteine + ATP = L-cysteinyl-tRNA(Cys) + AMP + diphosphate</text>
        <dbReference type="Rhea" id="RHEA:17773"/>
        <dbReference type="Rhea" id="RHEA-COMP:9661"/>
        <dbReference type="Rhea" id="RHEA-COMP:9679"/>
        <dbReference type="ChEBI" id="CHEBI:30616"/>
        <dbReference type="ChEBI" id="CHEBI:33019"/>
        <dbReference type="ChEBI" id="CHEBI:35235"/>
        <dbReference type="ChEBI" id="CHEBI:78442"/>
        <dbReference type="ChEBI" id="CHEBI:78517"/>
        <dbReference type="ChEBI" id="CHEBI:456215"/>
        <dbReference type="EC" id="6.1.1.16"/>
    </reaction>
    <physiologicalReaction direction="right-to-left" evidence="25">
        <dbReference type="Rhea" id="RHEA:17775"/>
    </physiologicalReaction>
</comment>
<keyword evidence="16" id="KW-0508">mRNA splicing</keyword>
<dbReference type="SUPFAM" id="SSF52374">
    <property type="entry name" value="Nucleotidylyl transferase"/>
    <property type="match status" value="1"/>
</dbReference>
<dbReference type="CDD" id="cd01728">
    <property type="entry name" value="LSm1"/>
    <property type="match status" value="1"/>
</dbReference>
<evidence type="ECO:0000256" key="9">
    <source>
        <dbReference type="ARBA" id="ARBA00022723"/>
    </source>
</evidence>
<dbReference type="SMART" id="SM00651">
    <property type="entry name" value="Sm"/>
    <property type="match status" value="1"/>
</dbReference>
<dbReference type="InterPro" id="IPR024909">
    <property type="entry name" value="Cys-tRNA/MSH_ligase"/>
</dbReference>
<dbReference type="GO" id="GO:0008380">
    <property type="term" value="P:RNA splicing"/>
    <property type="evidence" value="ECO:0007669"/>
    <property type="project" value="UniProtKB-KW"/>
</dbReference>
<comment type="catalytic activity">
    <reaction evidence="23">
        <text>S-sulfanyl-L-cysteine + L-cysteine = S-disulfanyl-L-cysteine + L-alanine</text>
        <dbReference type="Rhea" id="RHEA:78627"/>
        <dbReference type="ChEBI" id="CHEBI:35235"/>
        <dbReference type="ChEBI" id="CHEBI:57972"/>
        <dbReference type="ChEBI" id="CHEBI:58591"/>
        <dbReference type="ChEBI" id="CHEBI:229465"/>
    </reaction>
    <physiologicalReaction direction="left-to-right" evidence="23">
        <dbReference type="Rhea" id="RHEA:78628"/>
    </physiologicalReaction>
</comment>
<evidence type="ECO:0000313" key="31">
    <source>
        <dbReference type="Proteomes" id="UP001159042"/>
    </source>
</evidence>
<comment type="caution">
    <text evidence="30">The sequence shown here is derived from an EMBL/GenBank/DDBJ whole genome shotgun (WGS) entry which is preliminary data.</text>
</comment>
<dbReference type="Gene3D" id="3.40.50.620">
    <property type="entry name" value="HUPs"/>
    <property type="match status" value="1"/>
</dbReference>
<dbReference type="GO" id="GO:0006423">
    <property type="term" value="P:cysteinyl-tRNA aminoacylation"/>
    <property type="evidence" value="ECO:0007669"/>
    <property type="project" value="InterPro"/>
</dbReference>
<evidence type="ECO:0000256" key="5">
    <source>
        <dbReference type="ARBA" id="ARBA00022490"/>
    </source>
</evidence>
<keyword evidence="5" id="KW-0963">Cytoplasm</keyword>
<evidence type="ECO:0000313" key="30">
    <source>
        <dbReference type="EMBL" id="KAJ8920392.1"/>
    </source>
</evidence>
<comment type="subunit">
    <text evidence="27">Interacts with SLBP; interaction with SLBP occurs when histone mRNA is being rapidly degraded during the S phase. LSm subunits form a heteromer with a donut shape.</text>
</comment>
<evidence type="ECO:0000256" key="21">
    <source>
        <dbReference type="ARBA" id="ARBA00047499"/>
    </source>
</evidence>
<proteinExistence type="inferred from homology"/>
<evidence type="ECO:0000256" key="14">
    <source>
        <dbReference type="ARBA" id="ARBA00022917"/>
    </source>
</evidence>
<dbReference type="GO" id="GO:0046872">
    <property type="term" value="F:metal ion binding"/>
    <property type="evidence" value="ECO:0007669"/>
    <property type="project" value="UniProtKB-KW"/>
</dbReference>
<evidence type="ECO:0000256" key="12">
    <source>
        <dbReference type="ARBA" id="ARBA00022840"/>
    </source>
</evidence>
<evidence type="ECO:0000259" key="29">
    <source>
        <dbReference type="PROSITE" id="PS52002"/>
    </source>
</evidence>
<dbReference type="NCBIfam" id="TIGR00435">
    <property type="entry name" value="cysS"/>
    <property type="match status" value="1"/>
</dbReference>
<dbReference type="Pfam" id="PF01406">
    <property type="entry name" value="tRNA-synt_1e"/>
    <property type="match status" value="1"/>
</dbReference>
<gene>
    <name evidence="30" type="ORF">NQ315_005258</name>
</gene>
<dbReference type="AlphaFoldDB" id="A0AAV8W2L6"/>
<keyword evidence="8" id="KW-0507">mRNA processing</keyword>
<dbReference type="GO" id="GO:0000932">
    <property type="term" value="C:P-body"/>
    <property type="evidence" value="ECO:0007669"/>
    <property type="project" value="UniProtKB-SubCell"/>
</dbReference>
<dbReference type="GO" id="GO:0003723">
    <property type="term" value="F:RNA binding"/>
    <property type="evidence" value="ECO:0007669"/>
    <property type="project" value="UniProtKB-KW"/>
</dbReference>
<keyword evidence="7" id="KW-0436">Ligase</keyword>
<comment type="similarity">
    <text evidence="3">Belongs to the class-I aminoacyl-tRNA synthetase family.</text>
</comment>
<dbReference type="SUPFAM" id="SSF47323">
    <property type="entry name" value="Anticodon-binding domain of a subclass of class I aminoacyl-tRNA synthetases"/>
    <property type="match status" value="1"/>
</dbReference>
<feature type="domain" description="Sm" evidence="29">
    <location>
        <begin position="418"/>
        <end position="493"/>
    </location>
</feature>
<keyword evidence="6" id="KW-0597">Phosphoprotein</keyword>
<evidence type="ECO:0000256" key="26">
    <source>
        <dbReference type="ARBA" id="ARBA00056858"/>
    </source>
</evidence>
<dbReference type="InterPro" id="IPR032678">
    <property type="entry name" value="tRNA-synt_1_cat_dom"/>
</dbReference>
<evidence type="ECO:0000256" key="16">
    <source>
        <dbReference type="ARBA" id="ARBA00023187"/>
    </source>
</evidence>
<keyword evidence="31" id="KW-1185">Reference proteome</keyword>
<dbReference type="PRINTS" id="PR00983">
    <property type="entry name" value="TRNASYNTHCYS"/>
</dbReference>
<dbReference type="GO" id="GO:0005524">
    <property type="term" value="F:ATP binding"/>
    <property type="evidence" value="ECO:0007669"/>
    <property type="project" value="UniProtKB-KW"/>
</dbReference>
<comment type="cofactor">
    <cofactor evidence="1">
        <name>Zn(2+)</name>
        <dbReference type="ChEBI" id="CHEBI:29105"/>
    </cofactor>
</comment>
<dbReference type="Gene3D" id="2.30.30.100">
    <property type="match status" value="1"/>
</dbReference>
<comment type="subcellular location">
    <subcellularLocation>
        <location evidence="2">Cytoplasm</location>
        <location evidence="2">P-body</location>
    </subcellularLocation>
</comment>
<dbReference type="Pfam" id="PF01423">
    <property type="entry name" value="LSM"/>
    <property type="match status" value="1"/>
</dbReference>
<dbReference type="PANTHER" id="PTHR10890">
    <property type="entry name" value="CYSTEINYL-TRNA SYNTHETASE"/>
    <property type="match status" value="1"/>
</dbReference>
<evidence type="ECO:0000256" key="22">
    <source>
        <dbReference type="ARBA" id="ARBA00047548"/>
    </source>
</evidence>
<dbReference type="EMBL" id="JANEYG010000014">
    <property type="protein sequence ID" value="KAJ8920392.1"/>
    <property type="molecule type" value="Genomic_DNA"/>
</dbReference>
<dbReference type="GO" id="GO:0004817">
    <property type="term" value="F:cysteine-tRNA ligase activity"/>
    <property type="evidence" value="ECO:0007669"/>
    <property type="project" value="UniProtKB-EC"/>
</dbReference>
<evidence type="ECO:0000256" key="25">
    <source>
        <dbReference type="ARBA" id="ARBA00049046"/>
    </source>
</evidence>
<evidence type="ECO:0000256" key="20">
    <source>
        <dbReference type="ARBA" id="ARBA00045476"/>
    </source>
</evidence>
<dbReference type="EC" id="6.1.1.16" evidence="4"/>
<evidence type="ECO:0000256" key="7">
    <source>
        <dbReference type="ARBA" id="ARBA00022598"/>
    </source>
</evidence>
<dbReference type="InterPro" id="IPR009080">
    <property type="entry name" value="tRNAsynth_Ia_anticodon-bd"/>
</dbReference>
<dbReference type="PROSITE" id="PS52002">
    <property type="entry name" value="SM"/>
    <property type="match status" value="1"/>
</dbReference>
<protein>
    <recommendedName>
        <fullName evidence="28">U6 snRNA-associated Sm-like protein LSm1</fullName>
        <ecNumber evidence="4">6.1.1.16</ecNumber>
    </recommendedName>
    <alternativeName>
        <fullName evidence="18">Cysteinyl-tRNA synthetase</fullName>
    </alternativeName>
</protein>
<evidence type="ECO:0000256" key="6">
    <source>
        <dbReference type="ARBA" id="ARBA00022553"/>
    </source>
</evidence>
<keyword evidence="9" id="KW-0479">Metal-binding</keyword>
<evidence type="ECO:0000256" key="13">
    <source>
        <dbReference type="ARBA" id="ARBA00022884"/>
    </source>
</evidence>
<dbReference type="InterPro" id="IPR034104">
    <property type="entry name" value="Lsm1"/>
</dbReference>
<keyword evidence="15" id="KW-0030">Aminoacyl-tRNA synthetase</keyword>
<evidence type="ECO:0000256" key="23">
    <source>
        <dbReference type="ARBA" id="ARBA00047731"/>
    </source>
</evidence>
<evidence type="ECO:0000256" key="4">
    <source>
        <dbReference type="ARBA" id="ARBA00012832"/>
    </source>
</evidence>
<evidence type="ECO:0000256" key="15">
    <source>
        <dbReference type="ARBA" id="ARBA00023146"/>
    </source>
</evidence>
<dbReference type="InterPro" id="IPR001163">
    <property type="entry name" value="Sm_dom_euk/arc"/>
</dbReference>
<dbReference type="Proteomes" id="UP001159042">
    <property type="component" value="Unassembled WGS sequence"/>
</dbReference>
<keyword evidence="11" id="KW-0862">Zinc</keyword>
<evidence type="ECO:0000256" key="18">
    <source>
        <dbReference type="ARBA" id="ARBA00031499"/>
    </source>
</evidence>
<comment type="function">
    <text evidence="26">Plays a role in the degradation of histone mRNAs, the only eukaryotic mRNAs that are not polyadenylated. Probably also part of an LSm subunits-containing complex involved in the general process of mRNA degradation.</text>
</comment>
<reference evidence="30 31" key="1">
    <citation type="journal article" date="2023" name="Insect Mol. Biol.">
        <title>Genome sequencing provides insights into the evolution of gene families encoding plant cell wall-degrading enzymes in longhorned beetles.</title>
        <authorList>
            <person name="Shin N.R."/>
            <person name="Okamura Y."/>
            <person name="Kirsch R."/>
            <person name="Pauchet Y."/>
        </authorList>
    </citation>
    <scope>NUCLEOTIDE SEQUENCE [LARGE SCALE GENOMIC DNA]</scope>
    <source>
        <strain evidence="30">EAD_L_NR</strain>
    </source>
</reference>
<dbReference type="InterPro" id="IPR015803">
    <property type="entry name" value="Cys-tRNA-ligase"/>
</dbReference>
<dbReference type="InterPro" id="IPR014729">
    <property type="entry name" value="Rossmann-like_a/b/a_fold"/>
</dbReference>
<evidence type="ECO:0000256" key="19">
    <source>
        <dbReference type="ARBA" id="ARBA00043868"/>
    </source>
</evidence>
<evidence type="ECO:0000256" key="11">
    <source>
        <dbReference type="ARBA" id="ARBA00022833"/>
    </source>
</evidence>
<evidence type="ECO:0000256" key="2">
    <source>
        <dbReference type="ARBA" id="ARBA00004201"/>
    </source>
</evidence>
<sequence length="547" mass="62659">MNVTDIDDKIIAKANQMKRMYKDIAQTFEKEFFMDLKDLGISKPNIVLRVTENMDLVIDFIKHLESKGQAYKAKDNSVYFIVNKDNYGKLQNIGDWEDQEKKSDIKRNQMDFALWKSSKEGEPYWHSPWGTGRPGWHIECSALASYALGANVDIHAGGIDLRFPHHENEEAQSCAFHETSQWVNYWLHIGHLHLKDSEKMSKSLRNTISVQEMLKDTKAEVFRLACAMTHYRSYMEYSKELIETAQNVYKVYKSLIDSCDDYRKGYLKANINNDVLLKILCESYNNVHKALCDDFDTPSVISTLNQLVSVTNSMLHTTSSSDHHQNGLSSVTAVSNFVSSTLSLFGVYYNDTASSSSEDFIKVMNVLNNFRQEVRLIGIQNKDKDVLKICDNVREKLKDSGITVKDYGKLSSWSSTFLNAAVTRATFSEKLMVLLRDGRTLIGYLRSVDQFANLVLHKTIERIHVGKEYGDIPRGVFIVRGENVVLLGEIDVERENELPLMEVSVDDILDAQRKEQETKQEKQRLLSKALKERGLHLISDLTHDDMF</sequence>
<organism evidence="30 31">
    <name type="scientific">Exocentrus adspersus</name>
    <dbReference type="NCBI Taxonomy" id="1586481"/>
    <lineage>
        <taxon>Eukaryota</taxon>
        <taxon>Metazoa</taxon>
        <taxon>Ecdysozoa</taxon>
        <taxon>Arthropoda</taxon>
        <taxon>Hexapoda</taxon>
        <taxon>Insecta</taxon>
        <taxon>Pterygota</taxon>
        <taxon>Neoptera</taxon>
        <taxon>Endopterygota</taxon>
        <taxon>Coleoptera</taxon>
        <taxon>Polyphaga</taxon>
        <taxon>Cucujiformia</taxon>
        <taxon>Chrysomeloidea</taxon>
        <taxon>Cerambycidae</taxon>
        <taxon>Lamiinae</taxon>
        <taxon>Acanthocinini</taxon>
        <taxon>Exocentrus</taxon>
    </lineage>
</organism>
<keyword evidence="13" id="KW-0694">RNA-binding</keyword>
<evidence type="ECO:0000256" key="27">
    <source>
        <dbReference type="ARBA" id="ARBA00062159"/>
    </source>
</evidence>
<evidence type="ECO:0000256" key="10">
    <source>
        <dbReference type="ARBA" id="ARBA00022741"/>
    </source>
</evidence>
<evidence type="ECO:0000256" key="28">
    <source>
        <dbReference type="ARBA" id="ARBA00067756"/>
    </source>
</evidence>
<comment type="catalytic activity">
    <reaction evidence="22">
        <text>2 L-cysteine = S-sulfanyl-L-cysteine + L-alanine</text>
        <dbReference type="Rhea" id="RHEA:78543"/>
        <dbReference type="ChEBI" id="CHEBI:35235"/>
        <dbReference type="ChEBI" id="CHEBI:57972"/>
        <dbReference type="ChEBI" id="CHEBI:58591"/>
    </reaction>
    <physiologicalReaction direction="left-to-right" evidence="22">
        <dbReference type="Rhea" id="RHEA:78544"/>
    </physiologicalReaction>
</comment>
<keyword evidence="12" id="KW-0067">ATP-binding</keyword>
<evidence type="ECO:0000256" key="24">
    <source>
        <dbReference type="ARBA" id="ARBA00048609"/>
    </source>
</evidence>
<dbReference type="InterPro" id="IPR010920">
    <property type="entry name" value="LSM_dom_sf"/>
</dbReference>
<dbReference type="SUPFAM" id="SSF50182">
    <property type="entry name" value="Sm-like ribonucleoproteins"/>
    <property type="match status" value="1"/>
</dbReference>
<comment type="catalytic activity">
    <reaction evidence="21">
        <text>S-disulfanyl-L-cysteine + tRNA(Cys) + ATP = (S)-disulfanyl-L-cysteinyl-tRNA(Cys) + AMP + diphosphate</text>
        <dbReference type="Rhea" id="RHEA:78651"/>
        <dbReference type="Rhea" id="RHEA-COMP:9661"/>
        <dbReference type="Rhea" id="RHEA-COMP:19120"/>
        <dbReference type="ChEBI" id="CHEBI:30616"/>
        <dbReference type="ChEBI" id="CHEBI:33019"/>
        <dbReference type="ChEBI" id="CHEBI:78442"/>
        <dbReference type="ChEBI" id="CHEBI:229465"/>
        <dbReference type="ChEBI" id="CHEBI:229521"/>
        <dbReference type="ChEBI" id="CHEBI:456215"/>
    </reaction>
    <physiologicalReaction direction="left-to-right" evidence="21">
        <dbReference type="Rhea" id="RHEA:78652"/>
    </physiologicalReaction>
</comment>
<dbReference type="GO" id="GO:0000956">
    <property type="term" value="P:nuclear-transcribed mRNA catabolic process"/>
    <property type="evidence" value="ECO:0007669"/>
    <property type="project" value="InterPro"/>
</dbReference>
<keyword evidence="10" id="KW-0547">Nucleotide-binding</keyword>
<comment type="function">
    <text evidence="19">Mitochondrial cysteine-specific aminoacyl-tRNA synthetase that catalyzes the ATP-dependent ligation of cysteine to tRNA(Cys).</text>
</comment>
<dbReference type="FunFam" id="2.30.30.100:FF:000021">
    <property type="entry name" value="U6 snRNA-associated Sm-like protein LSm1"/>
    <property type="match status" value="1"/>
</dbReference>